<dbReference type="PANTHER" id="PTHR10110">
    <property type="entry name" value="SODIUM/HYDROGEN EXCHANGER"/>
    <property type="match status" value="1"/>
</dbReference>
<dbReference type="GO" id="GO:0015385">
    <property type="term" value="F:sodium:proton antiporter activity"/>
    <property type="evidence" value="ECO:0007669"/>
    <property type="project" value="InterPro"/>
</dbReference>
<feature type="transmembrane region" description="Helical" evidence="10">
    <location>
        <begin position="304"/>
        <end position="326"/>
    </location>
</feature>
<feature type="transmembrane region" description="Helical" evidence="10">
    <location>
        <begin position="234"/>
        <end position="252"/>
    </location>
</feature>
<protein>
    <submittedName>
        <fullName evidence="12">Sodium:proton antiporter</fullName>
    </submittedName>
</protein>
<evidence type="ECO:0000256" key="3">
    <source>
        <dbReference type="ARBA" id="ARBA00022475"/>
    </source>
</evidence>
<sequence length="515" mass="55371">MILFESVLVLMLGAVLLSDGARRAGIPYPVVLAIAGTALALVPDIPAIALEPELVLALFVAPILLDAAYDSSPRDLRSNWLSVGSLVVIAVGVTTLAVAAVARWLVPDLPWGAAVALGAIVAPPDAVAATAILRRVRPPHRLVVILEGESLLNDASALLIYRLAVAAVLAGGFSPAGALPTFGLVIVGSLALGVALARLITRPLAYFNEDAPSSIILQFISTFGVWILAERLHLSAVITIVVYAMVLARTSGLRMSARLRVPSYAVWETTVFVLQTMAFVLIGLQLRPILAQLGPWQSTTYAGVALVVLLTVILVRLVWVVSYQVITRWAGRLAGRLRAGRTPDTLSGSDSLIIGWCGMRGIVTLATAYALPDGFPYRELIVMCAFVVVVGTLLVQGLTLPLLLRRLPLGDDHSVEQEFRTARKLALKAAISAIGDDTSDTAEAVRREYGDMARQTRDRQEFDTTENRLRRQALAAARDTALELRRNGTIGDDAFHRIEEELDWLELGAAPRTLE</sequence>
<keyword evidence="3" id="KW-1003">Cell membrane</keyword>
<keyword evidence="2" id="KW-0813">Transport</keyword>
<evidence type="ECO:0000259" key="11">
    <source>
        <dbReference type="Pfam" id="PF00999"/>
    </source>
</evidence>
<evidence type="ECO:0000256" key="2">
    <source>
        <dbReference type="ARBA" id="ARBA00022448"/>
    </source>
</evidence>
<comment type="caution">
    <text evidence="12">The sequence shown here is derived from an EMBL/GenBank/DDBJ whole genome shotgun (WGS) entry which is preliminary data.</text>
</comment>
<dbReference type="InterPro" id="IPR018422">
    <property type="entry name" value="Cation/H_exchanger_CPA1"/>
</dbReference>
<feature type="transmembrane region" description="Helical" evidence="10">
    <location>
        <begin position="211"/>
        <end position="228"/>
    </location>
</feature>
<feature type="transmembrane region" description="Helical" evidence="10">
    <location>
        <begin position="179"/>
        <end position="199"/>
    </location>
</feature>
<keyword evidence="8 10" id="KW-0472">Membrane</keyword>
<comment type="subcellular location">
    <subcellularLocation>
        <location evidence="1">Cell membrane</location>
        <topology evidence="1">Multi-pass membrane protein</topology>
    </subcellularLocation>
</comment>
<feature type="transmembrane region" description="Helical" evidence="10">
    <location>
        <begin position="111"/>
        <end position="133"/>
    </location>
</feature>
<dbReference type="Pfam" id="PF00999">
    <property type="entry name" value="Na_H_Exchanger"/>
    <property type="match status" value="1"/>
</dbReference>
<dbReference type="PANTHER" id="PTHR10110:SF86">
    <property type="entry name" value="SODIUM_HYDROGEN EXCHANGER 7"/>
    <property type="match status" value="1"/>
</dbReference>
<keyword evidence="9" id="KW-0739">Sodium transport</keyword>
<dbReference type="EMBL" id="JANTHZ010000004">
    <property type="protein sequence ID" value="MCS0495697.1"/>
    <property type="molecule type" value="Genomic_DNA"/>
</dbReference>
<dbReference type="GO" id="GO:0051453">
    <property type="term" value="P:regulation of intracellular pH"/>
    <property type="evidence" value="ECO:0007669"/>
    <property type="project" value="TreeGrafter"/>
</dbReference>
<evidence type="ECO:0000256" key="6">
    <source>
        <dbReference type="ARBA" id="ARBA00023053"/>
    </source>
</evidence>
<gene>
    <name evidence="12" type="ORF">NVS89_11355</name>
</gene>
<evidence type="ECO:0000313" key="13">
    <source>
        <dbReference type="Proteomes" id="UP001151088"/>
    </source>
</evidence>
<dbReference type="Proteomes" id="UP001151088">
    <property type="component" value="Unassembled WGS sequence"/>
</dbReference>
<keyword evidence="7" id="KW-0406">Ion transport</keyword>
<feature type="domain" description="Cation/H+ exchanger transmembrane" evidence="11">
    <location>
        <begin position="15"/>
        <end position="405"/>
    </location>
</feature>
<dbReference type="InterPro" id="IPR006153">
    <property type="entry name" value="Cation/H_exchanger_TM"/>
</dbReference>
<dbReference type="AlphaFoldDB" id="A0A9X2T2B5"/>
<evidence type="ECO:0000256" key="7">
    <source>
        <dbReference type="ARBA" id="ARBA00023065"/>
    </source>
</evidence>
<evidence type="ECO:0000256" key="1">
    <source>
        <dbReference type="ARBA" id="ARBA00004651"/>
    </source>
</evidence>
<dbReference type="Gene3D" id="6.10.140.1330">
    <property type="match status" value="1"/>
</dbReference>
<evidence type="ECO:0000256" key="4">
    <source>
        <dbReference type="ARBA" id="ARBA00022692"/>
    </source>
</evidence>
<keyword evidence="6" id="KW-0915">Sodium</keyword>
<keyword evidence="13" id="KW-1185">Reference proteome</keyword>
<feature type="transmembrane region" description="Helical" evidence="10">
    <location>
        <begin position="47"/>
        <end position="68"/>
    </location>
</feature>
<evidence type="ECO:0000256" key="5">
    <source>
        <dbReference type="ARBA" id="ARBA00022989"/>
    </source>
</evidence>
<organism evidence="12 13">
    <name type="scientific">Ancylobacter mangrovi</name>
    <dbReference type="NCBI Taxonomy" id="2972472"/>
    <lineage>
        <taxon>Bacteria</taxon>
        <taxon>Pseudomonadati</taxon>
        <taxon>Pseudomonadota</taxon>
        <taxon>Alphaproteobacteria</taxon>
        <taxon>Hyphomicrobiales</taxon>
        <taxon>Xanthobacteraceae</taxon>
        <taxon>Ancylobacter</taxon>
    </lineage>
</organism>
<evidence type="ECO:0000313" key="12">
    <source>
        <dbReference type="EMBL" id="MCS0495697.1"/>
    </source>
</evidence>
<feature type="transmembrane region" description="Helical" evidence="10">
    <location>
        <begin position="380"/>
        <end position="404"/>
    </location>
</feature>
<dbReference type="RefSeq" id="WP_258732863.1">
    <property type="nucleotide sequence ID" value="NZ_JANTHZ010000004.1"/>
</dbReference>
<dbReference type="GO" id="GO:0005886">
    <property type="term" value="C:plasma membrane"/>
    <property type="evidence" value="ECO:0007669"/>
    <property type="project" value="UniProtKB-SubCell"/>
</dbReference>
<evidence type="ECO:0000256" key="9">
    <source>
        <dbReference type="ARBA" id="ARBA00023201"/>
    </source>
</evidence>
<reference evidence="12" key="1">
    <citation type="submission" date="2022-08" db="EMBL/GenBank/DDBJ databases">
        <authorList>
            <person name="Li F."/>
        </authorList>
    </citation>
    <scope>NUCLEOTIDE SEQUENCE</scope>
    <source>
        <strain evidence="12">MQZ15Z-1</strain>
    </source>
</reference>
<accession>A0A9X2T2B5</accession>
<name>A0A9X2T2B5_9HYPH</name>
<feature type="transmembrane region" description="Helical" evidence="10">
    <location>
        <begin position="80"/>
        <end position="105"/>
    </location>
</feature>
<evidence type="ECO:0000256" key="8">
    <source>
        <dbReference type="ARBA" id="ARBA00023136"/>
    </source>
</evidence>
<keyword evidence="4 10" id="KW-0812">Transmembrane</keyword>
<dbReference type="GO" id="GO:0015386">
    <property type="term" value="F:potassium:proton antiporter activity"/>
    <property type="evidence" value="ECO:0007669"/>
    <property type="project" value="TreeGrafter"/>
</dbReference>
<dbReference type="GO" id="GO:0098719">
    <property type="term" value="P:sodium ion import across plasma membrane"/>
    <property type="evidence" value="ECO:0007669"/>
    <property type="project" value="TreeGrafter"/>
</dbReference>
<evidence type="ECO:0000256" key="10">
    <source>
        <dbReference type="SAM" id="Phobius"/>
    </source>
</evidence>
<feature type="transmembrane region" description="Helical" evidence="10">
    <location>
        <begin position="264"/>
        <end position="284"/>
    </location>
</feature>
<proteinExistence type="predicted"/>
<keyword evidence="5 10" id="KW-1133">Transmembrane helix</keyword>